<evidence type="ECO:0000313" key="1">
    <source>
        <dbReference type="EMBL" id="RUO28185.1"/>
    </source>
</evidence>
<gene>
    <name evidence="1" type="ORF">CWE11_10780</name>
</gene>
<dbReference type="Proteomes" id="UP000288405">
    <property type="component" value="Unassembled WGS sequence"/>
</dbReference>
<dbReference type="EMBL" id="PIPM01000016">
    <property type="protein sequence ID" value="RUO28185.1"/>
    <property type="molecule type" value="Genomic_DNA"/>
</dbReference>
<protein>
    <submittedName>
        <fullName evidence="1">Uncharacterized protein</fullName>
    </submittedName>
</protein>
<dbReference type="RefSeq" id="WP_126777634.1">
    <property type="nucleotide sequence ID" value="NZ_PIPM01000016.1"/>
</dbReference>
<accession>A0A432WB37</accession>
<proteinExistence type="predicted"/>
<dbReference type="AlphaFoldDB" id="A0A432WB37"/>
<reference evidence="1 2" key="1">
    <citation type="journal article" date="2011" name="Front. Microbiol.">
        <title>Genomic signatures of strain selection and enhancement in Bacillus atrophaeus var. globigii, a historical biowarfare simulant.</title>
        <authorList>
            <person name="Gibbons H.S."/>
            <person name="Broomall S.M."/>
            <person name="McNew L.A."/>
            <person name="Daligault H."/>
            <person name="Chapman C."/>
            <person name="Bruce D."/>
            <person name="Karavis M."/>
            <person name="Krepps M."/>
            <person name="McGregor P.A."/>
            <person name="Hong C."/>
            <person name="Park K.H."/>
            <person name="Akmal A."/>
            <person name="Feldman A."/>
            <person name="Lin J.S."/>
            <person name="Chang W.E."/>
            <person name="Higgs B.W."/>
            <person name="Demirev P."/>
            <person name="Lindquist J."/>
            <person name="Liem A."/>
            <person name="Fochler E."/>
            <person name="Read T.D."/>
            <person name="Tapia R."/>
            <person name="Johnson S."/>
            <person name="Bishop-Lilly K.A."/>
            <person name="Detter C."/>
            <person name="Han C."/>
            <person name="Sozhamannan S."/>
            <person name="Rosenzweig C.N."/>
            <person name="Skowronski E.W."/>
        </authorList>
    </citation>
    <scope>NUCLEOTIDE SEQUENCE [LARGE SCALE GENOMIC DNA]</scope>
    <source>
        <strain evidence="1 2">GYP-17</strain>
    </source>
</reference>
<sequence length="181" mass="20589">MKKGIYITLGVLFGLAVIGAFVEDEQPKESYEQVAVEVSEPVPAVGQGDQSEDVVEDERAQLLAEKAAYYEGWIEEVKRLRAQIETAKEAWWQASPDDDYAAGQWGAFAQSFRQQSQKLMDDWRQPSDIQLVFEGFSSQPGTLVSMMLNPVAFRNTDEYEERVRLYNEALVSAEQFIQEHK</sequence>
<keyword evidence="2" id="KW-1185">Reference proteome</keyword>
<comment type="caution">
    <text evidence="1">The sequence shown here is derived from an EMBL/GenBank/DDBJ whole genome shotgun (WGS) entry which is preliminary data.</text>
</comment>
<name>A0A432WB37_9GAMM</name>
<evidence type="ECO:0000313" key="2">
    <source>
        <dbReference type="Proteomes" id="UP000288405"/>
    </source>
</evidence>
<organism evidence="1 2">
    <name type="scientific">Aliidiomarina sanyensis</name>
    <dbReference type="NCBI Taxonomy" id="1249555"/>
    <lineage>
        <taxon>Bacteria</taxon>
        <taxon>Pseudomonadati</taxon>
        <taxon>Pseudomonadota</taxon>
        <taxon>Gammaproteobacteria</taxon>
        <taxon>Alteromonadales</taxon>
        <taxon>Idiomarinaceae</taxon>
        <taxon>Aliidiomarina</taxon>
    </lineage>
</organism>